<dbReference type="KEGG" id="hazt:108673405"/>
<dbReference type="RefSeq" id="XP_018016718.1">
    <property type="nucleotide sequence ID" value="XM_018161229.2"/>
</dbReference>
<gene>
    <name evidence="6" type="primary">LOC108673405</name>
</gene>
<dbReference type="PANTHER" id="PTHR33236:SF5">
    <property type="entry name" value="CUB DOMAIN-CONTAINING PROTEIN"/>
    <property type="match status" value="1"/>
</dbReference>
<dbReference type="GeneID" id="108673405"/>
<dbReference type="Pfam" id="PF26080">
    <property type="entry name" value="CUB_animal"/>
    <property type="match status" value="1"/>
</dbReference>
<evidence type="ECO:0000313" key="6">
    <source>
        <dbReference type="RefSeq" id="XP_018016718.1"/>
    </source>
</evidence>
<dbReference type="Gene3D" id="2.60.120.290">
    <property type="entry name" value="Spermadhesin, CUB domain"/>
    <property type="match status" value="1"/>
</dbReference>
<dbReference type="AlphaFoldDB" id="A0A8B7NSM9"/>
<dbReference type="OMA" id="CSIEWSA"/>
<comment type="caution">
    <text evidence="2">Lacks conserved residue(s) required for the propagation of feature annotation.</text>
</comment>
<dbReference type="OrthoDB" id="6378485at2759"/>
<dbReference type="SUPFAM" id="SSF49854">
    <property type="entry name" value="Spermadhesin, CUB domain"/>
    <property type="match status" value="1"/>
</dbReference>
<evidence type="ECO:0000256" key="3">
    <source>
        <dbReference type="SAM" id="MobiDB-lite"/>
    </source>
</evidence>
<protein>
    <submittedName>
        <fullName evidence="6">Uncharacterized protein LOC108673405</fullName>
    </submittedName>
</protein>
<keyword evidence="1" id="KW-1015">Disulfide bond</keyword>
<proteinExistence type="predicted"/>
<evidence type="ECO:0000256" key="1">
    <source>
        <dbReference type="ARBA" id="ARBA00023157"/>
    </source>
</evidence>
<dbReference type="InterPro" id="IPR035914">
    <property type="entry name" value="Sperma_CUB_dom_sf"/>
</dbReference>
<feature type="compositionally biased region" description="Basic and acidic residues" evidence="3">
    <location>
        <begin position="34"/>
        <end position="53"/>
    </location>
</feature>
<accession>A0A8B7NSM9</accession>
<evidence type="ECO:0000259" key="4">
    <source>
        <dbReference type="PROSITE" id="PS01180"/>
    </source>
</evidence>
<dbReference type="InterPro" id="IPR000859">
    <property type="entry name" value="CUB_dom"/>
</dbReference>
<dbReference type="InterPro" id="IPR058698">
    <property type="entry name" value="CUB_metazoa"/>
</dbReference>
<organism evidence="5 6">
    <name type="scientific">Hyalella azteca</name>
    <name type="common">Amphipod</name>
    <dbReference type="NCBI Taxonomy" id="294128"/>
    <lineage>
        <taxon>Eukaryota</taxon>
        <taxon>Metazoa</taxon>
        <taxon>Ecdysozoa</taxon>
        <taxon>Arthropoda</taxon>
        <taxon>Crustacea</taxon>
        <taxon>Multicrustacea</taxon>
        <taxon>Malacostraca</taxon>
        <taxon>Eumalacostraca</taxon>
        <taxon>Peracarida</taxon>
        <taxon>Amphipoda</taxon>
        <taxon>Senticaudata</taxon>
        <taxon>Talitrida</taxon>
        <taxon>Talitroidea</taxon>
        <taxon>Hyalellidae</taxon>
        <taxon>Hyalella</taxon>
    </lineage>
</organism>
<name>A0A8B7NSM9_HYAAZ</name>
<evidence type="ECO:0000256" key="2">
    <source>
        <dbReference type="PROSITE-ProRule" id="PRU00059"/>
    </source>
</evidence>
<sequence length="372" mass="40328">MLWNDTDFAILNDHEGLEFFNADDKYSGLNEGPPIRRENSIPSNSEDRQKNELLDQSSTWKLNDRKAKLFFSMVQILPRPCTTLDNITRTGVCLSSVECSTRTGVASGSCAQGLAVCCILQKTCLQSTNINDTFFVNPNYPEADVGAGACSLTINRASNDICQMRVDFLQLELSQPDANGQCISDFLTVTGGITDAPIICGSNTGQHMYIDVDPNGGSVRLSVDRTAASVSDRIWNVRHIPCTSPFRAPRGCLQYYTETSGTVQSFNFNQDINETSVPLATRQVSGMDYSVCVQMAEGYCSIMWSRNLTGGDYGFTVSHAVDGVDPALIGTPSSSTTGINCTTDYVVIPGGVDDTGLSVDRYCGYGFPNSVT</sequence>
<feature type="domain" description="CUB" evidence="4">
    <location>
        <begin position="124"/>
        <end position="242"/>
    </location>
</feature>
<dbReference type="Proteomes" id="UP000694843">
    <property type="component" value="Unplaced"/>
</dbReference>
<feature type="region of interest" description="Disordered" evidence="3">
    <location>
        <begin position="30"/>
        <end position="54"/>
    </location>
</feature>
<reference evidence="6" key="1">
    <citation type="submission" date="2025-08" db="UniProtKB">
        <authorList>
            <consortium name="RefSeq"/>
        </authorList>
    </citation>
    <scope>IDENTIFICATION</scope>
    <source>
        <tissue evidence="6">Whole organism</tissue>
    </source>
</reference>
<feature type="non-terminal residue" evidence="6">
    <location>
        <position position="372"/>
    </location>
</feature>
<dbReference type="PROSITE" id="PS01180">
    <property type="entry name" value="CUB"/>
    <property type="match status" value="1"/>
</dbReference>
<keyword evidence="5" id="KW-1185">Reference proteome</keyword>
<dbReference type="PANTHER" id="PTHR33236">
    <property type="entry name" value="INTRAFLAGELLAR TRANSPORT PROTEIN 122 FAMILY PROTEIN-RELATED"/>
    <property type="match status" value="1"/>
</dbReference>
<evidence type="ECO:0000313" key="5">
    <source>
        <dbReference type="Proteomes" id="UP000694843"/>
    </source>
</evidence>